<accession>A0A653VYI2</accession>
<feature type="compositionally biased region" description="Basic and acidic residues" evidence="1">
    <location>
        <begin position="86"/>
        <end position="101"/>
    </location>
</feature>
<evidence type="ECO:0000313" key="2">
    <source>
        <dbReference type="EMBL" id="VXC11616.1"/>
    </source>
</evidence>
<feature type="region of interest" description="Disordered" evidence="1">
    <location>
        <begin position="198"/>
        <end position="226"/>
    </location>
</feature>
<feature type="region of interest" description="Disordered" evidence="1">
    <location>
        <begin position="1"/>
        <end position="167"/>
    </location>
</feature>
<dbReference type="AlphaFoldDB" id="A0A653VYI2"/>
<dbReference type="Proteomes" id="UP000437562">
    <property type="component" value="Unassembled WGS sequence"/>
</dbReference>
<feature type="compositionally biased region" description="Low complexity" evidence="1">
    <location>
        <begin position="74"/>
        <end position="84"/>
    </location>
</feature>
<organism evidence="2 3">
    <name type="scientific">Bacillus mycoides</name>
    <dbReference type="NCBI Taxonomy" id="1405"/>
    <lineage>
        <taxon>Bacteria</taxon>
        <taxon>Bacillati</taxon>
        <taxon>Bacillota</taxon>
        <taxon>Bacilli</taxon>
        <taxon>Bacillales</taxon>
        <taxon>Bacillaceae</taxon>
        <taxon>Bacillus</taxon>
        <taxon>Bacillus cereus group</taxon>
    </lineage>
</organism>
<gene>
    <name evidence="2" type="ORF">BACI71_220002</name>
</gene>
<feature type="compositionally biased region" description="Basic residues" evidence="1">
    <location>
        <begin position="124"/>
        <end position="143"/>
    </location>
</feature>
<proteinExistence type="predicted"/>
<name>A0A653VYI2_BACMY</name>
<dbReference type="EMBL" id="CABWMC010000015">
    <property type="protein sequence ID" value="VXC11616.1"/>
    <property type="molecule type" value="Genomic_DNA"/>
</dbReference>
<reference evidence="2 3" key="1">
    <citation type="submission" date="2019-10" db="EMBL/GenBank/DDBJ databases">
        <authorList>
            <person name="Karimi E."/>
        </authorList>
    </citation>
    <scope>NUCLEOTIDE SEQUENCE [LARGE SCALE GENOMIC DNA]</scope>
    <source>
        <strain evidence="2">Bacillus sp. 71</strain>
    </source>
</reference>
<feature type="compositionally biased region" description="Basic residues" evidence="1">
    <location>
        <begin position="1"/>
        <end position="12"/>
    </location>
</feature>
<evidence type="ECO:0000313" key="3">
    <source>
        <dbReference type="Proteomes" id="UP000437562"/>
    </source>
</evidence>
<evidence type="ECO:0000256" key="1">
    <source>
        <dbReference type="SAM" id="MobiDB-lite"/>
    </source>
</evidence>
<protein>
    <submittedName>
        <fullName evidence="2">DNA gyrase, A subunit</fullName>
    </submittedName>
</protein>
<feature type="compositionally biased region" description="Basic and acidic residues" evidence="1">
    <location>
        <begin position="112"/>
        <end position="123"/>
    </location>
</feature>
<feature type="compositionally biased region" description="Basic residues" evidence="1">
    <location>
        <begin position="35"/>
        <end position="54"/>
    </location>
</feature>
<sequence length="226" mass="25664">MGRPPGRRHRAPHAVPAARGREARPHPARVPGCARRPRRGHRAHPSFARRRRGPHRPDGPAVRRRDPGARDPRAAAPSPRGPGAPEDPRRGRGTRAQDRRLPGHPGVGEPSALDHPRRAQRDRRPLRRRPPHRDHVRLRRRHVDGRPDPRRGDGRHHHPRWLRQAHAERPVPLAAPRWPRCPWGPAPRRRHRRALLRHDDAPLAPVPHRPGTGLPRQGVRAAGGRP</sequence>
<feature type="compositionally biased region" description="Basic residues" evidence="1">
    <location>
        <begin position="153"/>
        <end position="163"/>
    </location>
</feature>
<feature type="compositionally biased region" description="Basic and acidic residues" evidence="1">
    <location>
        <begin position="55"/>
        <end position="73"/>
    </location>
</feature>